<dbReference type="EMBL" id="CM002923">
    <property type="protein sequence ID" value="KGN62166.1"/>
    <property type="molecule type" value="Genomic_DNA"/>
</dbReference>
<organism evidence="2 3">
    <name type="scientific">Cucumis sativus</name>
    <name type="common">Cucumber</name>
    <dbReference type="NCBI Taxonomy" id="3659"/>
    <lineage>
        <taxon>Eukaryota</taxon>
        <taxon>Viridiplantae</taxon>
        <taxon>Streptophyta</taxon>
        <taxon>Embryophyta</taxon>
        <taxon>Tracheophyta</taxon>
        <taxon>Spermatophyta</taxon>
        <taxon>Magnoliopsida</taxon>
        <taxon>eudicotyledons</taxon>
        <taxon>Gunneridae</taxon>
        <taxon>Pentapetalae</taxon>
        <taxon>rosids</taxon>
        <taxon>fabids</taxon>
        <taxon>Cucurbitales</taxon>
        <taxon>Cucurbitaceae</taxon>
        <taxon>Benincaseae</taxon>
        <taxon>Cucumis</taxon>
    </lineage>
</organism>
<keyword evidence="1" id="KW-0812">Transmembrane</keyword>
<reference evidence="2 3" key="3">
    <citation type="journal article" date="2010" name="BMC Genomics">
        <title>Transcriptome sequencing and comparative analysis of cucumber flowers with different sex types.</title>
        <authorList>
            <person name="Guo S."/>
            <person name="Zheng Y."/>
            <person name="Joung J.G."/>
            <person name="Liu S."/>
            <person name="Zhang Z."/>
            <person name="Crasta O.R."/>
            <person name="Sobral B.W."/>
            <person name="Xu Y."/>
            <person name="Huang S."/>
            <person name="Fei Z."/>
        </authorList>
    </citation>
    <scope>NUCLEOTIDE SEQUENCE [LARGE SCALE GENOMIC DNA]</scope>
    <source>
        <strain evidence="3">cv. 9930</strain>
    </source>
</reference>
<gene>
    <name evidence="2" type="ORF">Csa_2G302320</name>
</gene>
<sequence length="128" mass="14497">MGVKVEEAYYHPHVQMGERKKKTTMLETWYRNMVFVGKSTIFVGRLHFGIGLFTSLQVGGLSFHSLYSLYLSTWNATLTMEFSAILSLLVAYDAILVLDCSLSLQIGLSYYSLREIMSDIMVSVSIHV</sequence>
<reference evidence="2 3" key="2">
    <citation type="journal article" date="2009" name="PLoS ONE">
        <title>An integrated genetic and cytogenetic map of the cucumber genome.</title>
        <authorList>
            <person name="Ren Y."/>
            <person name="Zhang Z."/>
            <person name="Liu J."/>
            <person name="Staub J.E."/>
            <person name="Han Y."/>
            <person name="Cheng Z."/>
            <person name="Li X."/>
            <person name="Lu J."/>
            <person name="Miao H."/>
            <person name="Kang H."/>
            <person name="Xie B."/>
            <person name="Gu X."/>
            <person name="Wang X."/>
            <person name="Du Y."/>
            <person name="Jin W."/>
            <person name="Huang S."/>
        </authorList>
    </citation>
    <scope>NUCLEOTIDE SEQUENCE [LARGE SCALE GENOMIC DNA]</scope>
    <source>
        <strain evidence="3">cv. 9930</strain>
    </source>
</reference>
<evidence type="ECO:0000256" key="1">
    <source>
        <dbReference type="SAM" id="Phobius"/>
    </source>
</evidence>
<reference evidence="2 3" key="1">
    <citation type="journal article" date="2009" name="Nat. Genet.">
        <title>The genome of the cucumber, Cucumis sativus L.</title>
        <authorList>
            <person name="Huang S."/>
            <person name="Li R."/>
            <person name="Zhang Z."/>
            <person name="Li L."/>
            <person name="Gu X."/>
            <person name="Fan W."/>
            <person name="Lucas W.J."/>
            <person name="Wang X."/>
            <person name="Xie B."/>
            <person name="Ni P."/>
            <person name="Ren Y."/>
            <person name="Zhu H."/>
            <person name="Li J."/>
            <person name="Lin K."/>
            <person name="Jin W."/>
            <person name="Fei Z."/>
            <person name="Li G."/>
            <person name="Staub J."/>
            <person name="Kilian A."/>
            <person name="van der Vossen E.A."/>
            <person name="Wu Y."/>
            <person name="Guo J."/>
            <person name="He J."/>
            <person name="Jia Z."/>
            <person name="Ren Y."/>
            <person name="Tian G."/>
            <person name="Lu Y."/>
            <person name="Ruan J."/>
            <person name="Qian W."/>
            <person name="Wang M."/>
            <person name="Huang Q."/>
            <person name="Li B."/>
            <person name="Xuan Z."/>
            <person name="Cao J."/>
            <person name="Asan"/>
            <person name="Wu Z."/>
            <person name="Zhang J."/>
            <person name="Cai Q."/>
            <person name="Bai Y."/>
            <person name="Zhao B."/>
            <person name="Han Y."/>
            <person name="Li Y."/>
            <person name="Li X."/>
            <person name="Wang S."/>
            <person name="Shi Q."/>
            <person name="Liu S."/>
            <person name="Cho W.K."/>
            <person name="Kim J.Y."/>
            <person name="Xu Y."/>
            <person name="Heller-Uszynska K."/>
            <person name="Miao H."/>
            <person name="Cheng Z."/>
            <person name="Zhang S."/>
            <person name="Wu J."/>
            <person name="Yang Y."/>
            <person name="Kang H."/>
            <person name="Li M."/>
            <person name="Liang H."/>
            <person name="Ren X."/>
            <person name="Shi Z."/>
            <person name="Wen M."/>
            <person name="Jian M."/>
            <person name="Yang H."/>
            <person name="Zhang G."/>
            <person name="Yang Z."/>
            <person name="Chen R."/>
            <person name="Liu S."/>
            <person name="Li J."/>
            <person name="Ma L."/>
            <person name="Liu H."/>
            <person name="Zhou Y."/>
            <person name="Zhao J."/>
            <person name="Fang X."/>
            <person name="Li G."/>
            <person name="Fang L."/>
            <person name="Li Y."/>
            <person name="Liu D."/>
            <person name="Zheng H."/>
            <person name="Zhang Y."/>
            <person name="Qin N."/>
            <person name="Li Z."/>
            <person name="Yang G."/>
            <person name="Yang S."/>
            <person name="Bolund L."/>
            <person name="Kristiansen K."/>
            <person name="Zheng H."/>
            <person name="Li S."/>
            <person name="Zhang X."/>
            <person name="Yang H."/>
            <person name="Wang J."/>
            <person name="Sun R."/>
            <person name="Zhang B."/>
            <person name="Jiang S."/>
            <person name="Wang J."/>
            <person name="Du Y."/>
            <person name="Li S."/>
        </authorList>
    </citation>
    <scope>NUCLEOTIDE SEQUENCE [LARGE SCALE GENOMIC DNA]</scope>
    <source>
        <strain evidence="3">cv. 9930</strain>
    </source>
</reference>
<dbReference type="AlphaFoldDB" id="A0A0A0LQ96"/>
<keyword evidence="3" id="KW-1185">Reference proteome</keyword>
<evidence type="ECO:0000313" key="2">
    <source>
        <dbReference type="EMBL" id="KGN62166.1"/>
    </source>
</evidence>
<protein>
    <submittedName>
        <fullName evidence="2">Uncharacterized protein</fullName>
    </submittedName>
</protein>
<feature type="transmembrane region" description="Helical" evidence="1">
    <location>
        <begin position="82"/>
        <end position="111"/>
    </location>
</feature>
<name>A0A0A0LQ96_CUCSA</name>
<keyword evidence="1" id="KW-1133">Transmembrane helix</keyword>
<proteinExistence type="predicted"/>
<accession>A0A0A0LQ96</accession>
<reference evidence="2 3" key="4">
    <citation type="journal article" date="2011" name="BMC Genomics">
        <title>RNA-Seq improves annotation of protein-coding genes in the cucumber genome.</title>
        <authorList>
            <person name="Li Z."/>
            <person name="Zhang Z."/>
            <person name="Yan P."/>
            <person name="Huang S."/>
            <person name="Fei Z."/>
            <person name="Lin K."/>
        </authorList>
    </citation>
    <scope>NUCLEOTIDE SEQUENCE [LARGE SCALE GENOMIC DNA]</scope>
    <source>
        <strain evidence="3">cv. 9930</strain>
    </source>
</reference>
<dbReference type="Proteomes" id="UP000029981">
    <property type="component" value="Chromosome 2"/>
</dbReference>
<keyword evidence="1" id="KW-0472">Membrane</keyword>
<evidence type="ECO:0000313" key="3">
    <source>
        <dbReference type="Proteomes" id="UP000029981"/>
    </source>
</evidence>
<dbReference type="Gramene" id="KGN62166">
    <property type="protein sequence ID" value="KGN62166"/>
    <property type="gene ID" value="Csa_2G302320"/>
</dbReference>
<feature type="transmembrane region" description="Helical" evidence="1">
    <location>
        <begin position="48"/>
        <end position="70"/>
    </location>
</feature>